<name>A0ACD5U171_AVESA</name>
<evidence type="ECO:0000313" key="2">
    <source>
        <dbReference type="Proteomes" id="UP001732700"/>
    </source>
</evidence>
<organism evidence="1 2">
    <name type="scientific">Avena sativa</name>
    <name type="common">Oat</name>
    <dbReference type="NCBI Taxonomy" id="4498"/>
    <lineage>
        <taxon>Eukaryota</taxon>
        <taxon>Viridiplantae</taxon>
        <taxon>Streptophyta</taxon>
        <taxon>Embryophyta</taxon>
        <taxon>Tracheophyta</taxon>
        <taxon>Spermatophyta</taxon>
        <taxon>Magnoliopsida</taxon>
        <taxon>Liliopsida</taxon>
        <taxon>Poales</taxon>
        <taxon>Poaceae</taxon>
        <taxon>BOP clade</taxon>
        <taxon>Pooideae</taxon>
        <taxon>Poodae</taxon>
        <taxon>Poeae</taxon>
        <taxon>Poeae Chloroplast Group 1 (Aveneae type)</taxon>
        <taxon>Aveninae</taxon>
        <taxon>Avena</taxon>
    </lineage>
</organism>
<dbReference type="Proteomes" id="UP001732700">
    <property type="component" value="Chromosome 1D"/>
</dbReference>
<accession>A0ACD5U171</accession>
<evidence type="ECO:0000313" key="1">
    <source>
        <dbReference type="EnsemblPlants" id="AVESA.00010b.r2.1DG0159540.1.CDS.1"/>
    </source>
</evidence>
<sequence length="476" mass="51553">MEKTVVLYPGFIVSHFVPMMRLAGVLIEHGYAVSVALIDPAVNLDDAFAAAVARAAASMPSVTFHRIPLVDGPLTPGAHFILNYLDIVARHNDRFHDFLLRSFPRGGVSAVVVDSISVEAFRVTRRLGIPGYVMFTSNAAVLSAFVQLPSVHAEARTSLKFKELPDAPLDFFGIPPMPASHLFGDLFDRPESDICKATVASLIGISEADGILANTFESLDAPAVAALGDPRCLPGRVMPPVYCVGPFVGGVDVGGQTSKQQQQQHECLSWLHGQPDHSVVFLCFGSAGHNHPEEQVKEIAVGLENSGHRFLWVVREPDANAVLPNGFLERTSGRGLVVKNWVPQADVLRHTATAVFVTHCGWNSVLEGVTAGVPMLCWPLYAEQKLNKMRMVGEMGIAVEMVASQQGLVEAAEVERKVRLAMESEEGRELRTRVVAHKEGAAVAWDDGGSSRAAFVRFLSDVESRWPQPARSGEGK</sequence>
<reference evidence="1" key="1">
    <citation type="submission" date="2021-05" db="EMBL/GenBank/DDBJ databases">
        <authorList>
            <person name="Scholz U."/>
            <person name="Mascher M."/>
            <person name="Fiebig A."/>
        </authorList>
    </citation>
    <scope>NUCLEOTIDE SEQUENCE [LARGE SCALE GENOMIC DNA]</scope>
</reference>
<keyword evidence="2" id="KW-1185">Reference proteome</keyword>
<protein>
    <submittedName>
        <fullName evidence="1">Uncharacterized protein</fullName>
    </submittedName>
</protein>
<dbReference type="EnsemblPlants" id="AVESA.00010b.r2.1DG0159540.1">
    <property type="protein sequence ID" value="AVESA.00010b.r2.1DG0159540.1.CDS.1"/>
    <property type="gene ID" value="AVESA.00010b.r2.1DG0159540"/>
</dbReference>
<proteinExistence type="predicted"/>
<reference evidence="1" key="2">
    <citation type="submission" date="2025-09" db="UniProtKB">
        <authorList>
            <consortium name="EnsemblPlants"/>
        </authorList>
    </citation>
    <scope>IDENTIFICATION</scope>
</reference>